<dbReference type="GO" id="GO:0036503">
    <property type="term" value="P:ERAD pathway"/>
    <property type="evidence" value="ECO:0007669"/>
    <property type="project" value="TreeGrafter"/>
</dbReference>
<evidence type="ECO:0000313" key="5">
    <source>
        <dbReference type="EMBL" id="QSE96701.1"/>
    </source>
</evidence>
<dbReference type="PANTHER" id="PTHR44360">
    <property type="entry name" value="DNAJ HOMOLOG SUBFAMILY B MEMBER 9"/>
    <property type="match status" value="1"/>
</dbReference>
<dbReference type="RefSeq" id="WP_205721215.1">
    <property type="nucleotide sequence ID" value="NZ_CP070608.1"/>
</dbReference>
<sequence length="353" mass="41464">MNENYYRILGLDNFASDVEIKRAYRQLAKKYHPDKNQNTEEQFKRITEAYKKLSDPAFRSLQDEWLRNPTAVNQQVYNRYQQKPTYRKRTRYYTTERTHFSPKVKMYGSVFIIAFVMAIILIPIGLMYKASSYHFNQAEEYRLKGQFGNALLNYKQAITWFGEKTEEASVAAARIGLYNLNNADQATFFITKGLEYASNPYFLGELHFLKGRIYSLQNEVDKALEEYQIAENLGYLQDSIALNMGIIRAFYQDEFEEGISEFDKILAQNMNNEEALFGKAWCTQRLNRPLQSLEMYNDLLKINPEHVLGNFYRGHNQIVLGDTLNACRDFKKAYQLGYQPAFIYYSRQCGNYQ</sequence>
<dbReference type="SMART" id="SM00271">
    <property type="entry name" value="DnaJ"/>
    <property type="match status" value="1"/>
</dbReference>
<dbReference type="PRINTS" id="PR00625">
    <property type="entry name" value="JDOMAIN"/>
</dbReference>
<evidence type="ECO:0000256" key="2">
    <source>
        <dbReference type="SAM" id="Coils"/>
    </source>
</evidence>
<keyword evidence="1" id="KW-0143">Chaperone</keyword>
<evidence type="ECO:0000256" key="1">
    <source>
        <dbReference type="ARBA" id="ARBA00023186"/>
    </source>
</evidence>
<keyword evidence="2" id="KW-0175">Coiled coil</keyword>
<dbReference type="InterPro" id="IPR036869">
    <property type="entry name" value="J_dom_sf"/>
</dbReference>
<accession>A0A975A0D5</accession>
<dbReference type="Gene3D" id="1.10.287.110">
    <property type="entry name" value="DnaJ domain"/>
    <property type="match status" value="1"/>
</dbReference>
<dbReference type="SUPFAM" id="SSF81901">
    <property type="entry name" value="HCP-like"/>
    <property type="match status" value="1"/>
</dbReference>
<dbReference type="SUPFAM" id="SSF46565">
    <property type="entry name" value="Chaperone J-domain"/>
    <property type="match status" value="1"/>
</dbReference>
<gene>
    <name evidence="5" type="ORF">JR347_14005</name>
</gene>
<feature type="domain" description="J" evidence="4">
    <location>
        <begin position="4"/>
        <end position="66"/>
    </location>
</feature>
<dbReference type="InterPro" id="IPR051948">
    <property type="entry name" value="Hsp70_co-chaperone_J-domain"/>
</dbReference>
<dbReference type="Gene3D" id="1.25.40.10">
    <property type="entry name" value="Tetratricopeptide repeat domain"/>
    <property type="match status" value="2"/>
</dbReference>
<dbReference type="Proteomes" id="UP000662783">
    <property type="component" value="Chromosome"/>
</dbReference>
<keyword evidence="3" id="KW-0472">Membrane</keyword>
<dbReference type="GO" id="GO:0051087">
    <property type="term" value="F:protein-folding chaperone binding"/>
    <property type="evidence" value="ECO:0007669"/>
    <property type="project" value="TreeGrafter"/>
</dbReference>
<reference evidence="5" key="1">
    <citation type="submission" date="2021-02" db="EMBL/GenBank/DDBJ databases">
        <title>Fulvivirga sp. S481 isolated from sea water.</title>
        <authorList>
            <person name="Bae S.S."/>
            <person name="Baek K."/>
        </authorList>
    </citation>
    <scope>NUCLEOTIDE SEQUENCE</scope>
    <source>
        <strain evidence="5">S481</strain>
    </source>
</reference>
<dbReference type="KEGG" id="fuv:JR347_14005"/>
<proteinExistence type="predicted"/>
<dbReference type="InterPro" id="IPR019734">
    <property type="entry name" value="TPR_rpt"/>
</dbReference>
<protein>
    <submittedName>
        <fullName evidence="5">DnaJ domain-containing protein</fullName>
    </submittedName>
</protein>
<dbReference type="GO" id="GO:0051787">
    <property type="term" value="F:misfolded protein binding"/>
    <property type="evidence" value="ECO:0007669"/>
    <property type="project" value="TreeGrafter"/>
</dbReference>
<dbReference type="InterPro" id="IPR011990">
    <property type="entry name" value="TPR-like_helical_dom_sf"/>
</dbReference>
<name>A0A975A0D5_9BACT</name>
<keyword evidence="3" id="KW-0812">Transmembrane</keyword>
<dbReference type="EMBL" id="CP070608">
    <property type="protein sequence ID" value="QSE96701.1"/>
    <property type="molecule type" value="Genomic_DNA"/>
</dbReference>
<evidence type="ECO:0000259" key="4">
    <source>
        <dbReference type="PROSITE" id="PS50076"/>
    </source>
</evidence>
<dbReference type="Pfam" id="PF00226">
    <property type="entry name" value="DnaJ"/>
    <property type="match status" value="1"/>
</dbReference>
<dbReference type="CDD" id="cd06257">
    <property type="entry name" value="DnaJ"/>
    <property type="match status" value="1"/>
</dbReference>
<evidence type="ECO:0000256" key="3">
    <source>
        <dbReference type="SAM" id="Phobius"/>
    </source>
</evidence>
<dbReference type="SMART" id="SM00028">
    <property type="entry name" value="TPR"/>
    <property type="match status" value="3"/>
</dbReference>
<organism evidence="5 6">
    <name type="scientific">Fulvivirga lutea</name>
    <dbReference type="NCBI Taxonomy" id="2810512"/>
    <lineage>
        <taxon>Bacteria</taxon>
        <taxon>Pseudomonadati</taxon>
        <taxon>Bacteroidota</taxon>
        <taxon>Cytophagia</taxon>
        <taxon>Cytophagales</taxon>
        <taxon>Fulvivirgaceae</taxon>
        <taxon>Fulvivirga</taxon>
    </lineage>
</organism>
<dbReference type="AlphaFoldDB" id="A0A975A0D5"/>
<evidence type="ECO:0000313" key="6">
    <source>
        <dbReference type="Proteomes" id="UP000662783"/>
    </source>
</evidence>
<keyword evidence="3" id="KW-1133">Transmembrane helix</keyword>
<keyword evidence="6" id="KW-1185">Reference proteome</keyword>
<dbReference type="PANTHER" id="PTHR44360:SF1">
    <property type="entry name" value="DNAJ HOMOLOG SUBFAMILY B MEMBER 9"/>
    <property type="match status" value="1"/>
</dbReference>
<feature type="transmembrane region" description="Helical" evidence="3">
    <location>
        <begin position="106"/>
        <end position="128"/>
    </location>
</feature>
<dbReference type="PROSITE" id="PS50076">
    <property type="entry name" value="DNAJ_2"/>
    <property type="match status" value="1"/>
</dbReference>
<dbReference type="InterPro" id="IPR001623">
    <property type="entry name" value="DnaJ_domain"/>
</dbReference>
<feature type="coiled-coil region" evidence="2">
    <location>
        <begin position="206"/>
        <end position="233"/>
    </location>
</feature>